<dbReference type="EMBL" id="LWBP01000199">
    <property type="protein sequence ID" value="OQP56426.1"/>
    <property type="molecule type" value="Genomic_DNA"/>
</dbReference>
<accession>A0A1V9FE00</accession>
<organism evidence="1 2">
    <name type="scientific">Niastella populi</name>
    <dbReference type="NCBI Taxonomy" id="550983"/>
    <lineage>
        <taxon>Bacteria</taxon>
        <taxon>Pseudomonadati</taxon>
        <taxon>Bacteroidota</taxon>
        <taxon>Chitinophagia</taxon>
        <taxon>Chitinophagales</taxon>
        <taxon>Chitinophagaceae</taxon>
        <taxon>Niastella</taxon>
    </lineage>
</organism>
<dbReference type="STRING" id="550983.A4R26_04505"/>
<proteinExistence type="predicted"/>
<keyword evidence="2" id="KW-1185">Reference proteome</keyword>
<evidence type="ECO:0000313" key="2">
    <source>
        <dbReference type="Proteomes" id="UP000192276"/>
    </source>
</evidence>
<gene>
    <name evidence="1" type="ORF">A4R26_04505</name>
</gene>
<comment type="caution">
    <text evidence="1">The sequence shown here is derived from an EMBL/GenBank/DDBJ whole genome shotgun (WGS) entry which is preliminary data.</text>
</comment>
<dbReference type="Proteomes" id="UP000192276">
    <property type="component" value="Unassembled WGS sequence"/>
</dbReference>
<protein>
    <submittedName>
        <fullName evidence="1">Uncharacterized protein</fullName>
    </submittedName>
</protein>
<evidence type="ECO:0000313" key="1">
    <source>
        <dbReference type="EMBL" id="OQP56426.1"/>
    </source>
</evidence>
<sequence>MWKIWNEDNTNAAASEYEYSCKLQAEYKYSCKLRAASCKQNTNTAVSLKPKVTAYTVSHFDIGSWTFNVLLFSVFLSNF</sequence>
<name>A0A1V9FE00_9BACT</name>
<reference evidence="2" key="1">
    <citation type="submission" date="2016-04" db="EMBL/GenBank/DDBJ databases">
        <authorList>
            <person name="Chen L."/>
            <person name="Zhuang W."/>
            <person name="Wang G."/>
        </authorList>
    </citation>
    <scope>NUCLEOTIDE SEQUENCE [LARGE SCALE GENOMIC DNA]</scope>
    <source>
        <strain evidence="2">208</strain>
    </source>
</reference>
<dbReference type="AlphaFoldDB" id="A0A1V9FE00"/>